<reference evidence="3" key="1">
    <citation type="journal article" date="2020" name="mSystems">
        <title>Genome- and Community-Level Interaction Insights into Carbon Utilization and Element Cycling Functions of Hydrothermarchaeota in Hydrothermal Sediment.</title>
        <authorList>
            <person name="Zhou Z."/>
            <person name="Liu Y."/>
            <person name="Xu W."/>
            <person name="Pan J."/>
            <person name="Luo Z.H."/>
            <person name="Li M."/>
        </authorList>
    </citation>
    <scope>NUCLEOTIDE SEQUENCE [LARGE SCALE GENOMIC DNA]</scope>
    <source>
        <strain evidence="3">SpSt-508</strain>
    </source>
</reference>
<dbReference type="AlphaFoldDB" id="A0A7C4LPI0"/>
<evidence type="ECO:0000256" key="2">
    <source>
        <dbReference type="SAM" id="SignalP"/>
    </source>
</evidence>
<accession>A0A7C4LPI0</accession>
<feature type="chain" id="PRO_5027603349" evidence="2">
    <location>
        <begin position="28"/>
        <end position="234"/>
    </location>
</feature>
<gene>
    <name evidence="3" type="ORF">ENS64_16255</name>
</gene>
<evidence type="ECO:0000256" key="1">
    <source>
        <dbReference type="SAM" id="MobiDB-lite"/>
    </source>
</evidence>
<feature type="signal peptide" evidence="2">
    <location>
        <begin position="1"/>
        <end position="27"/>
    </location>
</feature>
<feature type="region of interest" description="Disordered" evidence="1">
    <location>
        <begin position="30"/>
        <end position="49"/>
    </location>
</feature>
<sequence length="234" mass="25424">MSVPGHPRVWTLAVAALVVLALSATGAAETPAAHQADSSPSAETRSAKRPVATVLNDKMDVSFEDVSLMDALEFLGEYHKVNLWVDAAAIQEAGIEPDATVYLKMSGISLRSVLKLLLEPRHLIAFTEDDVIKITSQMRAREQLRTRVYSIADLATSAEERDSLMEVVMMVVQAEWSDALGESPRFAVGVLGDQAVVVRTNCVTHEEIVELFEQLRAVKTASPTGNKTPENPAK</sequence>
<organism evidence="3">
    <name type="scientific">Schlesneria paludicola</name>
    <dbReference type="NCBI Taxonomy" id="360056"/>
    <lineage>
        <taxon>Bacteria</taxon>
        <taxon>Pseudomonadati</taxon>
        <taxon>Planctomycetota</taxon>
        <taxon>Planctomycetia</taxon>
        <taxon>Planctomycetales</taxon>
        <taxon>Planctomycetaceae</taxon>
        <taxon>Schlesneria</taxon>
    </lineage>
</organism>
<proteinExistence type="predicted"/>
<comment type="caution">
    <text evidence="3">The sequence shown here is derived from an EMBL/GenBank/DDBJ whole genome shotgun (WGS) entry which is preliminary data.</text>
</comment>
<evidence type="ECO:0000313" key="3">
    <source>
        <dbReference type="EMBL" id="HGT40798.1"/>
    </source>
</evidence>
<keyword evidence="2" id="KW-0732">Signal</keyword>
<name>A0A7C4LPI0_9PLAN</name>
<dbReference type="EMBL" id="DSVQ01000018">
    <property type="protein sequence ID" value="HGT40798.1"/>
    <property type="molecule type" value="Genomic_DNA"/>
</dbReference>
<protein>
    <submittedName>
        <fullName evidence="3">Uncharacterized protein</fullName>
    </submittedName>
</protein>